<dbReference type="InterPro" id="IPR050417">
    <property type="entry name" value="Sugar_Epim/Isomerase"/>
</dbReference>
<dbReference type="InterPro" id="IPR013022">
    <property type="entry name" value="Xyl_isomerase-like_TIM-brl"/>
</dbReference>
<dbReference type="OrthoDB" id="9786584at2"/>
<dbReference type="EMBL" id="FNAC01000002">
    <property type="protein sequence ID" value="SDC61192.1"/>
    <property type="molecule type" value="Genomic_DNA"/>
</dbReference>
<evidence type="ECO:0000259" key="2">
    <source>
        <dbReference type="Pfam" id="PF01261"/>
    </source>
</evidence>
<keyword evidence="1 3" id="KW-0413">Isomerase</keyword>
<keyword evidence="4" id="KW-1185">Reference proteome</keyword>
<reference evidence="4" key="1">
    <citation type="submission" date="2016-10" db="EMBL/GenBank/DDBJ databases">
        <authorList>
            <person name="Varghese N."/>
            <person name="Submissions S."/>
        </authorList>
    </citation>
    <scope>NUCLEOTIDE SEQUENCE [LARGE SCALE GENOMIC DNA]</scope>
    <source>
        <strain evidence="4">DSM 23095</strain>
    </source>
</reference>
<name>A0A1G6N058_9BACT</name>
<dbReference type="InterPro" id="IPR036237">
    <property type="entry name" value="Xyl_isomerase-like_sf"/>
</dbReference>
<gene>
    <name evidence="3" type="ORF">SAMN04488104_1002165</name>
</gene>
<proteinExistence type="predicted"/>
<dbReference type="RefSeq" id="WP_087937774.1">
    <property type="nucleotide sequence ID" value="NZ_FNAC01000002.1"/>
</dbReference>
<evidence type="ECO:0000313" key="3">
    <source>
        <dbReference type="EMBL" id="SDC61192.1"/>
    </source>
</evidence>
<evidence type="ECO:0000256" key="1">
    <source>
        <dbReference type="ARBA" id="ARBA00023235"/>
    </source>
</evidence>
<dbReference type="STRING" id="686796.SAMN04488104_1002165"/>
<protein>
    <submittedName>
        <fullName evidence="3">Hydroxypyruvate isomerase</fullName>
    </submittedName>
</protein>
<evidence type="ECO:0000313" key="4">
    <source>
        <dbReference type="Proteomes" id="UP000199060"/>
    </source>
</evidence>
<dbReference type="Pfam" id="PF01261">
    <property type="entry name" value="AP_endonuc_2"/>
    <property type="match status" value="1"/>
</dbReference>
<feature type="domain" description="Xylose isomerase-like TIM barrel" evidence="2">
    <location>
        <begin position="80"/>
        <end position="274"/>
    </location>
</feature>
<dbReference type="SUPFAM" id="SSF51658">
    <property type="entry name" value="Xylose isomerase-like"/>
    <property type="match status" value="1"/>
</dbReference>
<dbReference type="Gene3D" id="3.20.20.150">
    <property type="entry name" value="Divalent-metal-dependent TIM barrel enzymes"/>
    <property type="match status" value="1"/>
</dbReference>
<accession>A0A1G6N058</accession>
<keyword evidence="3" id="KW-0670">Pyruvate</keyword>
<dbReference type="PANTHER" id="PTHR43489:SF3">
    <property type="entry name" value="XYLOSE ISOMERASE DOMAIN PROTEIN TIM BARREL"/>
    <property type="match status" value="1"/>
</dbReference>
<dbReference type="AlphaFoldDB" id="A0A1G6N058"/>
<sequence>MPNAVNRSRRESLKKVLLGGAALGGFSSFDWKDEMPLKLKGNINHGVCAWTMPDFSLDELCIAIKEIGFNAIDIVGPETWDTLKKHGVECSMCNGAELGIPHGWNDPQYHEQLIKNYSEIIPVVAKYGFKNLICFSGNRNGMDDEVGMKNCAEGLKKIMSLAEKHNVVIQMELLNSKVNHPDYMCDLSAWGVELCKMVDSANFKLLYDIYHMQIDEGDIIRTIQTNHQYFGHYHTAGNPGRNELDENQEINYPAVMRAIVETGYKGYVSHEFIPKSKDKLAALSHAVQVCDV</sequence>
<dbReference type="PANTHER" id="PTHR43489">
    <property type="entry name" value="ISOMERASE"/>
    <property type="match status" value="1"/>
</dbReference>
<organism evidence="3 4">
    <name type="scientific">Algoriphagus faecimaris</name>
    <dbReference type="NCBI Taxonomy" id="686796"/>
    <lineage>
        <taxon>Bacteria</taxon>
        <taxon>Pseudomonadati</taxon>
        <taxon>Bacteroidota</taxon>
        <taxon>Cytophagia</taxon>
        <taxon>Cytophagales</taxon>
        <taxon>Cyclobacteriaceae</taxon>
        <taxon>Algoriphagus</taxon>
    </lineage>
</organism>
<dbReference type="GO" id="GO:0016853">
    <property type="term" value="F:isomerase activity"/>
    <property type="evidence" value="ECO:0007669"/>
    <property type="project" value="UniProtKB-KW"/>
</dbReference>
<dbReference type="Proteomes" id="UP000199060">
    <property type="component" value="Unassembled WGS sequence"/>
</dbReference>